<keyword evidence="11" id="KW-1185">Reference proteome</keyword>
<dbReference type="Pfam" id="PF01478">
    <property type="entry name" value="Peptidase_A24"/>
    <property type="match status" value="1"/>
</dbReference>
<gene>
    <name evidence="10" type="ORF">G8O30_08800</name>
</gene>
<feature type="domain" description="Prepilin peptidase A24 N-terminal" evidence="9">
    <location>
        <begin position="9"/>
        <end position="91"/>
    </location>
</feature>
<dbReference type="PANTHER" id="PTHR30487">
    <property type="entry name" value="TYPE 4 PREPILIN-LIKE PROTEINS LEADER PEPTIDE-PROCESSING ENZYME"/>
    <property type="match status" value="1"/>
</dbReference>
<evidence type="ECO:0000256" key="5">
    <source>
        <dbReference type="ARBA" id="ARBA00022989"/>
    </source>
</evidence>
<feature type="transmembrane region" description="Helical" evidence="7">
    <location>
        <begin position="177"/>
        <end position="210"/>
    </location>
</feature>
<evidence type="ECO:0000313" key="11">
    <source>
        <dbReference type="Proteomes" id="UP000593626"/>
    </source>
</evidence>
<comment type="subcellular location">
    <subcellularLocation>
        <location evidence="1">Cell membrane</location>
        <topology evidence="1">Multi-pass membrane protein</topology>
    </subcellularLocation>
</comment>
<feature type="transmembrane region" description="Helical" evidence="7">
    <location>
        <begin position="87"/>
        <end position="113"/>
    </location>
</feature>
<feature type="transmembrane region" description="Helical" evidence="7">
    <location>
        <begin position="222"/>
        <end position="245"/>
    </location>
</feature>
<keyword evidence="5 7" id="KW-1133">Transmembrane helix</keyword>
<name>A0A7S8CEC1_9BACI</name>
<dbReference type="Gene3D" id="1.20.120.1220">
    <property type="match status" value="1"/>
</dbReference>
<dbReference type="InterPro" id="IPR050882">
    <property type="entry name" value="Prepilin_peptidase/N-MTase"/>
</dbReference>
<reference evidence="10 11" key="1">
    <citation type="submission" date="2019-07" db="EMBL/GenBank/DDBJ databases">
        <title>Genome sequence of 2 isolates from Red Sea Mangroves.</title>
        <authorList>
            <person name="Sefrji F."/>
            <person name="Michoud G."/>
            <person name="Merlino G."/>
            <person name="Daffonchio D."/>
        </authorList>
    </citation>
    <scope>NUCLEOTIDE SEQUENCE [LARGE SCALE GENOMIC DNA]</scope>
    <source>
        <strain evidence="10 11">R1DC41</strain>
    </source>
</reference>
<keyword evidence="3" id="KW-1003">Cell membrane</keyword>
<dbReference type="InterPro" id="IPR000045">
    <property type="entry name" value="Prepilin_IV_endopep_pep"/>
</dbReference>
<dbReference type="Pfam" id="PF06750">
    <property type="entry name" value="A24_N_bact"/>
    <property type="match status" value="1"/>
</dbReference>
<evidence type="ECO:0000259" key="8">
    <source>
        <dbReference type="Pfam" id="PF01478"/>
    </source>
</evidence>
<feature type="transmembrane region" description="Helical" evidence="7">
    <location>
        <begin position="148"/>
        <end position="165"/>
    </location>
</feature>
<dbReference type="Proteomes" id="UP000593626">
    <property type="component" value="Chromosome"/>
</dbReference>
<keyword evidence="6 7" id="KW-0472">Membrane</keyword>
<dbReference type="GO" id="GO:0005886">
    <property type="term" value="C:plasma membrane"/>
    <property type="evidence" value="ECO:0007669"/>
    <property type="project" value="UniProtKB-SubCell"/>
</dbReference>
<keyword evidence="4 7" id="KW-0812">Transmembrane</keyword>
<dbReference type="AlphaFoldDB" id="A0A7S8CEC1"/>
<evidence type="ECO:0000256" key="3">
    <source>
        <dbReference type="ARBA" id="ARBA00022475"/>
    </source>
</evidence>
<evidence type="ECO:0000256" key="6">
    <source>
        <dbReference type="ARBA" id="ARBA00023136"/>
    </source>
</evidence>
<accession>A0A7S8CEC1</accession>
<dbReference type="PANTHER" id="PTHR30487:SF0">
    <property type="entry name" value="PREPILIN LEADER PEPTIDASE_N-METHYLTRANSFERASE-RELATED"/>
    <property type="match status" value="1"/>
</dbReference>
<evidence type="ECO:0000256" key="2">
    <source>
        <dbReference type="ARBA" id="ARBA00005801"/>
    </source>
</evidence>
<dbReference type="InterPro" id="IPR010627">
    <property type="entry name" value="Prepilin_pept_A24_N"/>
</dbReference>
<organism evidence="10 11">
    <name type="scientific">Mangrovibacillus cuniculi</name>
    <dbReference type="NCBI Taxonomy" id="2593652"/>
    <lineage>
        <taxon>Bacteria</taxon>
        <taxon>Bacillati</taxon>
        <taxon>Bacillota</taxon>
        <taxon>Bacilli</taxon>
        <taxon>Bacillales</taxon>
        <taxon>Bacillaceae</taxon>
        <taxon>Mangrovibacillus</taxon>
    </lineage>
</organism>
<dbReference type="GO" id="GO:0006465">
    <property type="term" value="P:signal peptide processing"/>
    <property type="evidence" value="ECO:0007669"/>
    <property type="project" value="TreeGrafter"/>
</dbReference>
<dbReference type="GO" id="GO:0004190">
    <property type="term" value="F:aspartic-type endopeptidase activity"/>
    <property type="evidence" value="ECO:0007669"/>
    <property type="project" value="InterPro"/>
</dbReference>
<proteinExistence type="inferred from homology"/>
<evidence type="ECO:0000256" key="7">
    <source>
        <dbReference type="SAM" id="Phobius"/>
    </source>
</evidence>
<evidence type="ECO:0000256" key="1">
    <source>
        <dbReference type="ARBA" id="ARBA00004651"/>
    </source>
</evidence>
<dbReference type="KEGG" id="mcui:G8O30_08800"/>
<comment type="similarity">
    <text evidence="2">Belongs to the peptidase A24 family.</text>
</comment>
<feature type="transmembrane region" description="Helical" evidence="7">
    <location>
        <begin position="125"/>
        <end position="142"/>
    </location>
</feature>
<evidence type="ECO:0000256" key="4">
    <source>
        <dbReference type="ARBA" id="ARBA00022692"/>
    </source>
</evidence>
<protein>
    <submittedName>
        <fullName evidence="10">Prepilin peptidase</fullName>
    </submittedName>
</protein>
<sequence length="249" mass="27754">MIMMYLVLIYGLLLGSFYNVVGIRVPQKKSIVAPRSACPHCGHELKAWELIPVVSYFLVRGKCSSCRTPISPIYPIMEALTGFLFAFAYWKVGLSAELLVALLLISLLVIISISDLHFMLIPDRILLWFASFFLVTHIWFSWIPWLDSFIGAAVGFILLLLIAIISKGGMGGGDIKLYAVIGFVLGWKLTLLSFMLASAFGAVVGVILMTFRKASRKQAVPFGPFISLGVLVAYFNGEDLIFWYVTYFM</sequence>
<dbReference type="EMBL" id="CP049742">
    <property type="protein sequence ID" value="QPC48415.1"/>
    <property type="molecule type" value="Genomic_DNA"/>
</dbReference>
<evidence type="ECO:0000313" key="10">
    <source>
        <dbReference type="EMBL" id="QPC48415.1"/>
    </source>
</evidence>
<evidence type="ECO:0000259" key="9">
    <source>
        <dbReference type="Pfam" id="PF06750"/>
    </source>
</evidence>
<feature type="domain" description="Prepilin type IV endopeptidase peptidase" evidence="8">
    <location>
        <begin position="102"/>
        <end position="206"/>
    </location>
</feature>